<dbReference type="RefSeq" id="WP_308950463.1">
    <property type="nucleotide sequence ID" value="NZ_JARXHW010000023.1"/>
</dbReference>
<dbReference type="EMBL" id="JARXHW010000023">
    <property type="protein sequence ID" value="MDQ8208050.1"/>
    <property type="molecule type" value="Genomic_DNA"/>
</dbReference>
<evidence type="ECO:0008006" key="3">
    <source>
        <dbReference type="Google" id="ProtNLM"/>
    </source>
</evidence>
<dbReference type="Gene3D" id="3.40.50.2300">
    <property type="match status" value="2"/>
</dbReference>
<evidence type="ECO:0000313" key="2">
    <source>
        <dbReference type="Proteomes" id="UP001225316"/>
    </source>
</evidence>
<dbReference type="Proteomes" id="UP001225316">
    <property type="component" value="Unassembled WGS sequence"/>
</dbReference>
<organism evidence="1 2">
    <name type="scientific">Thalassobacterium maritimum</name>
    <dbReference type="NCBI Taxonomy" id="3041265"/>
    <lineage>
        <taxon>Bacteria</taxon>
        <taxon>Pseudomonadati</taxon>
        <taxon>Verrucomicrobiota</taxon>
        <taxon>Opitutia</taxon>
        <taxon>Puniceicoccales</taxon>
        <taxon>Coraliomargaritaceae</taxon>
        <taxon>Thalassobacterium</taxon>
    </lineage>
</organism>
<evidence type="ECO:0000313" key="1">
    <source>
        <dbReference type="EMBL" id="MDQ8208050.1"/>
    </source>
</evidence>
<sequence>MAAIRKENASERGLPLAYITTGSHPNEWKKSATELKYWEGAHKQAKAYGYYLDTYWLNEPGMTEQRMSKILWSRGIQGIILHPFSGSLSKQDARPPLNIMWERFVTVAMSDTFMNPILNRVIHDHYTSILLAMESLTQKGYTRIGFCLSEDMDLRVNQRWQAGFRVYRANHPIARIEPLILKHPDTASIGKWIQSKHLDAVIGASSQMPEHLRLLDIQIGTDLAYADLDLDFENPAYNGISGIDQNSNMLGIAAVDLLMSGIQRNENGVPKIPLTIQVEGSWQDRGSTPNKK</sequence>
<gene>
    <name evidence="1" type="ORF">QEH52_11060</name>
</gene>
<name>A0ABU1AV78_9BACT</name>
<comment type="caution">
    <text evidence="1">The sequence shown here is derived from an EMBL/GenBank/DDBJ whole genome shotgun (WGS) entry which is preliminary data.</text>
</comment>
<protein>
    <recommendedName>
        <fullName evidence="3">LacI family transcriptional regulator</fullName>
    </recommendedName>
</protein>
<keyword evidence="2" id="KW-1185">Reference proteome</keyword>
<dbReference type="InterPro" id="IPR028082">
    <property type="entry name" value="Peripla_BP_I"/>
</dbReference>
<reference evidence="1 2" key="1">
    <citation type="submission" date="2023-04" db="EMBL/GenBank/DDBJ databases">
        <title>A novel bacteria isolated from coastal sediment.</title>
        <authorList>
            <person name="Liu X.-J."/>
            <person name="Du Z.-J."/>
        </authorList>
    </citation>
    <scope>NUCLEOTIDE SEQUENCE [LARGE SCALE GENOMIC DNA]</scope>
    <source>
        <strain evidence="1 2">SDUM461003</strain>
    </source>
</reference>
<accession>A0ABU1AV78</accession>
<proteinExistence type="predicted"/>
<dbReference type="SUPFAM" id="SSF53822">
    <property type="entry name" value="Periplasmic binding protein-like I"/>
    <property type="match status" value="1"/>
</dbReference>